<dbReference type="GO" id="GO:0004721">
    <property type="term" value="F:phosphoprotein phosphatase activity"/>
    <property type="evidence" value="ECO:0007669"/>
    <property type="project" value="TreeGrafter"/>
</dbReference>
<dbReference type="EMBL" id="JQEC01000002">
    <property type="protein sequence ID" value="KGJ97441.1"/>
    <property type="molecule type" value="Genomic_DNA"/>
</dbReference>
<evidence type="ECO:0000256" key="3">
    <source>
        <dbReference type="ARBA" id="ARBA00022553"/>
    </source>
</evidence>
<feature type="repeat" description="TPR" evidence="7">
    <location>
        <begin position="62"/>
        <end position="95"/>
    </location>
</feature>
<dbReference type="PANTHER" id="PTHR45453:SF1">
    <property type="entry name" value="PHOSPHATE REGULON SENSOR PROTEIN PHOR"/>
    <property type="match status" value="1"/>
</dbReference>
<evidence type="ECO:0000256" key="9">
    <source>
        <dbReference type="SAM" id="SignalP"/>
    </source>
</evidence>
<dbReference type="PROSITE" id="PS50005">
    <property type="entry name" value="TPR"/>
    <property type="match status" value="1"/>
</dbReference>
<comment type="catalytic activity">
    <reaction evidence="1">
        <text>ATP + protein L-histidine = ADP + protein N-phospho-L-histidine.</text>
        <dbReference type="EC" id="2.7.13.3"/>
    </reaction>
</comment>
<organism evidence="11 12">
    <name type="scientific">Colwellia psychrerythraea</name>
    <name type="common">Vibrio psychroerythus</name>
    <dbReference type="NCBI Taxonomy" id="28229"/>
    <lineage>
        <taxon>Bacteria</taxon>
        <taxon>Pseudomonadati</taxon>
        <taxon>Pseudomonadota</taxon>
        <taxon>Gammaproteobacteria</taxon>
        <taxon>Alteromonadales</taxon>
        <taxon>Colwelliaceae</taxon>
        <taxon>Colwellia</taxon>
    </lineage>
</organism>
<dbReference type="Gene3D" id="1.10.287.130">
    <property type="match status" value="1"/>
</dbReference>
<dbReference type="InterPro" id="IPR019734">
    <property type="entry name" value="TPR_rpt"/>
</dbReference>
<keyword evidence="9" id="KW-0732">Signal</keyword>
<dbReference type="CDD" id="cd00082">
    <property type="entry name" value="HisKA"/>
    <property type="match status" value="1"/>
</dbReference>
<dbReference type="Gene3D" id="3.30.565.10">
    <property type="entry name" value="Histidine kinase-like ATPase, C-terminal domain"/>
    <property type="match status" value="1"/>
</dbReference>
<keyword evidence="7" id="KW-0802">TPR repeat</keyword>
<dbReference type="GO" id="GO:0000155">
    <property type="term" value="F:phosphorelay sensor kinase activity"/>
    <property type="evidence" value="ECO:0007669"/>
    <property type="project" value="InterPro"/>
</dbReference>
<feature type="domain" description="Histidine kinase" evidence="10">
    <location>
        <begin position="456"/>
        <end position="670"/>
    </location>
</feature>
<evidence type="ECO:0000256" key="2">
    <source>
        <dbReference type="ARBA" id="ARBA00012438"/>
    </source>
</evidence>
<sequence length="670" mass="75790">MNILLLIKITVFSVSCLSSVSFGQSFLELKSQLQSTKNDIDKLSLLQKTESQVAHFNYTEQSKYWFLLGTHYEKQRQLNDAVTAFTKGINLHNSHNLSPSSLLVNLHIERSRAAGSVDYYNTTACEDREKALLFAREISQPSLIAKSIAYYAKCLQSEEHGISNSLKLFDEAFTIAKTQKLEPLIKQIIYNQAASLSFRALIYDKAYEYNELAHRAFTATNDTNSVYVSIINAIHYSSALVDIELAKQHLAELKVFAKKHPKFKGAMLKFYYLSAKIAQLEEDWPLSISFLETGLTEITNSQNISYIQATYELLSISYFRVGNIEKSYQTLLIVEQLYPNKKPIKQEILLIKGMMTNKPDEIAISAFKLIDKEKQSKNRFVRQSNIQASKIFDDNLKQLDNIILEQKLTVVLVSTFLIIVILIVFSYLQIQRKKLALKEKHFMDKLLTQKNKVLADVSHELSTPLTVLKLQVESLKDNLEEDVQASYDALDNKVSDIENLIADIHQLAQSDVGALQLNIESFDLNRTLGLWENELSNFVNKNKLTFEINRDLPNGLLVSFDRDRVKQVFINLLTNSIKYTDKPGKVKLSASAKGNTLYLSIEDSAPGILDKDLAAIFERLYRVESSRSRDTGGSGLGLAICKSLIEAHSGEVYAEHSKLGGLKIVIQLPI</sequence>
<evidence type="ECO:0000256" key="8">
    <source>
        <dbReference type="SAM" id="Phobius"/>
    </source>
</evidence>
<evidence type="ECO:0000313" key="12">
    <source>
        <dbReference type="Proteomes" id="UP000029868"/>
    </source>
</evidence>
<feature type="chain" id="PRO_5001957620" description="histidine kinase" evidence="9">
    <location>
        <begin position="24"/>
        <end position="670"/>
    </location>
</feature>
<dbReference type="SMART" id="SM00387">
    <property type="entry name" value="HATPase_c"/>
    <property type="match status" value="1"/>
</dbReference>
<evidence type="ECO:0000256" key="4">
    <source>
        <dbReference type="ARBA" id="ARBA00022679"/>
    </source>
</evidence>
<dbReference type="SUPFAM" id="SSF55874">
    <property type="entry name" value="ATPase domain of HSP90 chaperone/DNA topoisomerase II/histidine kinase"/>
    <property type="match status" value="1"/>
</dbReference>
<keyword evidence="8" id="KW-0472">Membrane</keyword>
<feature type="signal peptide" evidence="9">
    <location>
        <begin position="1"/>
        <end position="23"/>
    </location>
</feature>
<dbReference type="InterPro" id="IPR005467">
    <property type="entry name" value="His_kinase_dom"/>
</dbReference>
<keyword evidence="5 11" id="KW-0418">Kinase</keyword>
<dbReference type="GO" id="GO:0016036">
    <property type="term" value="P:cellular response to phosphate starvation"/>
    <property type="evidence" value="ECO:0007669"/>
    <property type="project" value="TreeGrafter"/>
</dbReference>
<dbReference type="InterPro" id="IPR050351">
    <property type="entry name" value="BphY/WalK/GraS-like"/>
</dbReference>
<dbReference type="InterPro" id="IPR036097">
    <property type="entry name" value="HisK_dim/P_sf"/>
</dbReference>
<name>A0A099L3K0_COLPS</name>
<dbReference type="FunFam" id="3.30.565.10:FF:000006">
    <property type="entry name" value="Sensor histidine kinase WalK"/>
    <property type="match status" value="1"/>
</dbReference>
<keyword evidence="4" id="KW-0808">Transferase</keyword>
<gene>
    <name evidence="11" type="ORF">GAB14E_1030</name>
</gene>
<dbReference type="SMART" id="SM00388">
    <property type="entry name" value="HisKA"/>
    <property type="match status" value="1"/>
</dbReference>
<dbReference type="InterPro" id="IPR011990">
    <property type="entry name" value="TPR-like_helical_dom_sf"/>
</dbReference>
<dbReference type="InterPro" id="IPR036890">
    <property type="entry name" value="HATPase_C_sf"/>
</dbReference>
<evidence type="ECO:0000256" key="5">
    <source>
        <dbReference type="ARBA" id="ARBA00022777"/>
    </source>
</evidence>
<dbReference type="InterPro" id="IPR003661">
    <property type="entry name" value="HisK_dim/P_dom"/>
</dbReference>
<evidence type="ECO:0000256" key="1">
    <source>
        <dbReference type="ARBA" id="ARBA00000085"/>
    </source>
</evidence>
<keyword evidence="8" id="KW-0812">Transmembrane</keyword>
<dbReference type="SUPFAM" id="SSF47384">
    <property type="entry name" value="Homodimeric domain of signal transducing histidine kinase"/>
    <property type="match status" value="1"/>
</dbReference>
<comment type="caution">
    <text evidence="11">The sequence shown here is derived from an EMBL/GenBank/DDBJ whole genome shotgun (WGS) entry which is preliminary data.</text>
</comment>
<keyword evidence="6" id="KW-0902">Two-component regulatory system</keyword>
<feature type="transmembrane region" description="Helical" evidence="8">
    <location>
        <begin position="408"/>
        <end position="428"/>
    </location>
</feature>
<dbReference type="InterPro" id="IPR004358">
    <property type="entry name" value="Sig_transdc_His_kin-like_C"/>
</dbReference>
<dbReference type="AlphaFoldDB" id="A0A099L3K0"/>
<proteinExistence type="predicted"/>
<dbReference type="EC" id="2.7.13.3" evidence="2"/>
<protein>
    <recommendedName>
        <fullName evidence="2">histidine kinase</fullName>
        <ecNumber evidence="2">2.7.13.3</ecNumber>
    </recommendedName>
</protein>
<keyword evidence="3" id="KW-0597">Phosphoprotein</keyword>
<dbReference type="PATRIC" id="fig|28229.3.peg.183"/>
<dbReference type="PRINTS" id="PR00344">
    <property type="entry name" value="BCTRLSENSOR"/>
</dbReference>
<evidence type="ECO:0000259" key="10">
    <source>
        <dbReference type="PROSITE" id="PS50109"/>
    </source>
</evidence>
<dbReference type="GO" id="GO:0005886">
    <property type="term" value="C:plasma membrane"/>
    <property type="evidence" value="ECO:0007669"/>
    <property type="project" value="TreeGrafter"/>
</dbReference>
<dbReference type="InterPro" id="IPR003594">
    <property type="entry name" value="HATPase_dom"/>
</dbReference>
<dbReference type="SUPFAM" id="SSF48452">
    <property type="entry name" value="TPR-like"/>
    <property type="match status" value="1"/>
</dbReference>
<evidence type="ECO:0000313" key="11">
    <source>
        <dbReference type="EMBL" id="KGJ97441.1"/>
    </source>
</evidence>
<dbReference type="Proteomes" id="UP000029868">
    <property type="component" value="Unassembled WGS sequence"/>
</dbReference>
<accession>A0A099L3K0</accession>
<dbReference type="PANTHER" id="PTHR45453">
    <property type="entry name" value="PHOSPHATE REGULON SENSOR PROTEIN PHOR"/>
    <property type="match status" value="1"/>
</dbReference>
<reference evidence="11 12" key="1">
    <citation type="submission" date="2014-08" db="EMBL/GenBank/DDBJ databases">
        <title>Genomic and Phenotypic Diversity of Colwellia psychrerythraea strains from Disparate Marine Basins.</title>
        <authorList>
            <person name="Techtmann S.M."/>
            <person name="Stelling S.C."/>
            <person name="Utturkar S.M."/>
            <person name="Alshibli N."/>
            <person name="Harris A."/>
            <person name="Brown S.D."/>
            <person name="Hazen T.C."/>
        </authorList>
    </citation>
    <scope>NUCLEOTIDE SEQUENCE [LARGE SCALE GENOMIC DNA]</scope>
    <source>
        <strain evidence="11 12">GAB14E</strain>
    </source>
</reference>
<dbReference type="Pfam" id="PF00512">
    <property type="entry name" value="HisKA"/>
    <property type="match status" value="1"/>
</dbReference>
<dbReference type="PROSITE" id="PS50109">
    <property type="entry name" value="HIS_KIN"/>
    <property type="match status" value="1"/>
</dbReference>
<keyword evidence="8" id="KW-1133">Transmembrane helix</keyword>
<dbReference type="Pfam" id="PF02518">
    <property type="entry name" value="HATPase_c"/>
    <property type="match status" value="1"/>
</dbReference>
<evidence type="ECO:0000256" key="6">
    <source>
        <dbReference type="ARBA" id="ARBA00023012"/>
    </source>
</evidence>
<evidence type="ECO:0000256" key="7">
    <source>
        <dbReference type="PROSITE-ProRule" id="PRU00339"/>
    </source>
</evidence>